<gene>
    <name evidence="5" type="ORF">COU08_00530</name>
</gene>
<dbReference type="AlphaFoldDB" id="A0A2M6WJ25"/>
<keyword evidence="1" id="KW-0378">Hydrolase</keyword>
<dbReference type="CDD" id="cd07067">
    <property type="entry name" value="HP_PGM_like"/>
    <property type="match status" value="1"/>
</dbReference>
<organism evidence="5 6">
    <name type="scientific">Candidatus Harrisonbacteria bacterium CG10_big_fil_rev_8_21_14_0_10_42_17</name>
    <dbReference type="NCBI Taxonomy" id="1974584"/>
    <lineage>
        <taxon>Bacteria</taxon>
        <taxon>Candidatus Harrisoniibacteriota</taxon>
    </lineage>
</organism>
<comment type="caution">
    <text evidence="5">The sequence shown here is derived from an EMBL/GenBank/DDBJ whole genome shotgun (WGS) entry which is preliminary data.</text>
</comment>
<dbReference type="GO" id="GO:0045820">
    <property type="term" value="P:negative regulation of glycolytic process"/>
    <property type="evidence" value="ECO:0007669"/>
    <property type="project" value="TreeGrafter"/>
</dbReference>
<dbReference type="SUPFAM" id="SSF53254">
    <property type="entry name" value="Phosphoglycerate mutase-like"/>
    <property type="match status" value="1"/>
</dbReference>
<dbReference type="Proteomes" id="UP000228635">
    <property type="component" value="Unassembled WGS sequence"/>
</dbReference>
<feature type="active site" description="Tele-phosphohistidine intermediate" evidence="2">
    <location>
        <position position="8"/>
    </location>
</feature>
<evidence type="ECO:0000256" key="2">
    <source>
        <dbReference type="PIRSR" id="PIRSR613078-1"/>
    </source>
</evidence>
<dbReference type="InterPro" id="IPR029033">
    <property type="entry name" value="His_PPase_superfam"/>
</dbReference>
<dbReference type="InterPro" id="IPR013078">
    <property type="entry name" value="His_Pase_superF_clade-1"/>
</dbReference>
<sequence>MNVYFVRHGETQAHYFDVIDSPWGELSERGHDQSHHAGNVFKNVPLSRVYISDLRRAQQTASAILDHHHALPVVMTKNLNERNYGVFMGKPRSWFRDARNASSVPYHEFRPTAGESIQDTYARVASFLDEEILPRRASSETVLIASHCWALAAMCSHLLRVPISKYQSFFHENTGITKFEINPHTVSMPVFNSTHHLAESRIY</sequence>
<dbReference type="Gene3D" id="3.40.50.1240">
    <property type="entry name" value="Phosphoglycerate mutase-like"/>
    <property type="match status" value="1"/>
</dbReference>
<protein>
    <recommendedName>
        <fullName evidence="7">Histidine phosphatase family protein</fullName>
    </recommendedName>
</protein>
<evidence type="ECO:0000313" key="5">
    <source>
        <dbReference type="EMBL" id="PIT92800.1"/>
    </source>
</evidence>
<feature type="binding site" evidence="3">
    <location>
        <position position="56"/>
    </location>
    <ligand>
        <name>substrate</name>
    </ligand>
</feature>
<dbReference type="GO" id="GO:0005829">
    <property type="term" value="C:cytosol"/>
    <property type="evidence" value="ECO:0007669"/>
    <property type="project" value="TreeGrafter"/>
</dbReference>
<reference evidence="6" key="1">
    <citation type="submission" date="2017-09" db="EMBL/GenBank/DDBJ databases">
        <title>Depth-based differentiation of microbial function through sediment-hosted aquifers and enrichment of novel symbionts in the deep terrestrial subsurface.</title>
        <authorList>
            <person name="Probst A.J."/>
            <person name="Ladd B."/>
            <person name="Jarett J.K."/>
            <person name="Geller-Mcgrath D.E."/>
            <person name="Sieber C.M.K."/>
            <person name="Emerson J.B."/>
            <person name="Anantharaman K."/>
            <person name="Thomas B.C."/>
            <person name="Malmstrom R."/>
            <person name="Stieglmeier M."/>
            <person name="Klingl A."/>
            <person name="Woyke T."/>
            <person name="Ryan C.M."/>
            <person name="Banfield J.F."/>
        </authorList>
    </citation>
    <scope>NUCLEOTIDE SEQUENCE [LARGE SCALE GENOMIC DNA]</scope>
</reference>
<dbReference type="PANTHER" id="PTHR46517:SF1">
    <property type="entry name" value="FRUCTOSE-2,6-BISPHOSPHATASE TIGAR"/>
    <property type="match status" value="1"/>
</dbReference>
<feature type="active site" description="Proton donor/acceptor" evidence="2">
    <location>
        <position position="81"/>
    </location>
</feature>
<evidence type="ECO:0000313" key="6">
    <source>
        <dbReference type="Proteomes" id="UP000228635"/>
    </source>
</evidence>
<dbReference type="GO" id="GO:0004331">
    <property type="term" value="F:fructose-2,6-bisphosphate 2-phosphatase activity"/>
    <property type="evidence" value="ECO:0007669"/>
    <property type="project" value="TreeGrafter"/>
</dbReference>
<evidence type="ECO:0000256" key="1">
    <source>
        <dbReference type="ARBA" id="ARBA00022801"/>
    </source>
</evidence>
<feature type="site" description="Transition state stabilizer" evidence="4">
    <location>
        <position position="147"/>
    </location>
</feature>
<proteinExistence type="predicted"/>
<dbReference type="GO" id="GO:0043456">
    <property type="term" value="P:regulation of pentose-phosphate shunt"/>
    <property type="evidence" value="ECO:0007669"/>
    <property type="project" value="TreeGrafter"/>
</dbReference>
<evidence type="ECO:0000256" key="4">
    <source>
        <dbReference type="PIRSR" id="PIRSR613078-3"/>
    </source>
</evidence>
<dbReference type="Pfam" id="PF00300">
    <property type="entry name" value="His_Phos_1"/>
    <property type="match status" value="1"/>
</dbReference>
<dbReference type="SMART" id="SM00855">
    <property type="entry name" value="PGAM"/>
    <property type="match status" value="1"/>
</dbReference>
<dbReference type="PANTHER" id="PTHR46517">
    <property type="entry name" value="FRUCTOSE-2,6-BISPHOSPHATASE TIGAR"/>
    <property type="match status" value="1"/>
</dbReference>
<evidence type="ECO:0000256" key="3">
    <source>
        <dbReference type="PIRSR" id="PIRSR613078-2"/>
    </source>
</evidence>
<name>A0A2M6WJ25_9BACT</name>
<dbReference type="InterPro" id="IPR051695">
    <property type="entry name" value="Phosphoglycerate_Mutase"/>
</dbReference>
<feature type="binding site" evidence="3">
    <location>
        <begin position="81"/>
        <end position="84"/>
    </location>
    <ligand>
        <name>substrate</name>
    </ligand>
</feature>
<accession>A0A2M6WJ25</accession>
<evidence type="ECO:0008006" key="7">
    <source>
        <dbReference type="Google" id="ProtNLM"/>
    </source>
</evidence>
<dbReference type="EMBL" id="PFBA01000008">
    <property type="protein sequence ID" value="PIT92800.1"/>
    <property type="molecule type" value="Genomic_DNA"/>
</dbReference>